<gene>
    <name evidence="2" type="ORF">TNIN_86591</name>
</gene>
<dbReference type="OrthoDB" id="6437170at2759"/>
<reference evidence="2" key="1">
    <citation type="submission" date="2020-08" db="EMBL/GenBank/DDBJ databases">
        <title>Multicomponent nature underlies the extraordinary mechanical properties of spider dragline silk.</title>
        <authorList>
            <person name="Kono N."/>
            <person name="Nakamura H."/>
            <person name="Mori M."/>
            <person name="Yoshida Y."/>
            <person name="Ohtoshi R."/>
            <person name="Malay A.D."/>
            <person name="Moran D.A.P."/>
            <person name="Tomita M."/>
            <person name="Numata K."/>
            <person name="Arakawa K."/>
        </authorList>
    </citation>
    <scope>NUCLEOTIDE SEQUENCE</scope>
</reference>
<evidence type="ECO:0000313" key="3">
    <source>
        <dbReference type="Proteomes" id="UP000886998"/>
    </source>
</evidence>
<dbReference type="AlphaFoldDB" id="A0A8X6Y4W5"/>
<comment type="caution">
    <text evidence="2">The sequence shown here is derived from an EMBL/GenBank/DDBJ whole genome shotgun (WGS) entry which is preliminary data.</text>
</comment>
<dbReference type="Proteomes" id="UP000886998">
    <property type="component" value="Unassembled WGS sequence"/>
</dbReference>
<protein>
    <submittedName>
        <fullName evidence="2">Uncharacterized protein</fullName>
    </submittedName>
</protein>
<evidence type="ECO:0000313" key="2">
    <source>
        <dbReference type="EMBL" id="GFY64213.1"/>
    </source>
</evidence>
<organism evidence="2 3">
    <name type="scientific">Trichonephila inaurata madagascariensis</name>
    <dbReference type="NCBI Taxonomy" id="2747483"/>
    <lineage>
        <taxon>Eukaryota</taxon>
        <taxon>Metazoa</taxon>
        <taxon>Ecdysozoa</taxon>
        <taxon>Arthropoda</taxon>
        <taxon>Chelicerata</taxon>
        <taxon>Arachnida</taxon>
        <taxon>Araneae</taxon>
        <taxon>Araneomorphae</taxon>
        <taxon>Entelegynae</taxon>
        <taxon>Araneoidea</taxon>
        <taxon>Nephilidae</taxon>
        <taxon>Trichonephila</taxon>
        <taxon>Trichonephila inaurata</taxon>
    </lineage>
</organism>
<name>A0A8X6Y4W5_9ARAC</name>
<sequence>MGSLSRSNYGEKKQQPIVTLSSFIDNFRLLHKIVDAYKYVINESLPGIVLARDEKKQVARWRLEPLIYLELRFRMLLFLHNTPSALCNHPPQHCRRMALRRMLYGISFRRKLEGPEMRVDNSSSKKPDTSLMTVFHPRKFLSPLSFSILFPSSMVISFLRNKMMPINEGNDFYR</sequence>
<accession>A0A8X6Y4W5</accession>
<evidence type="ECO:0000256" key="1">
    <source>
        <dbReference type="SAM" id="Phobius"/>
    </source>
</evidence>
<keyword evidence="1" id="KW-1133">Transmembrane helix</keyword>
<dbReference type="EMBL" id="BMAV01015152">
    <property type="protein sequence ID" value="GFY64213.1"/>
    <property type="molecule type" value="Genomic_DNA"/>
</dbReference>
<feature type="transmembrane region" description="Helical" evidence="1">
    <location>
        <begin position="140"/>
        <end position="159"/>
    </location>
</feature>
<keyword evidence="1" id="KW-0812">Transmembrane</keyword>
<keyword evidence="3" id="KW-1185">Reference proteome</keyword>
<keyword evidence="1" id="KW-0472">Membrane</keyword>
<proteinExistence type="predicted"/>